<accession>A0A7X2TQ31</accession>
<dbReference type="PANTHER" id="PTHR10889">
    <property type="entry name" value="DEOXYRIBOSE-PHOSPHATE ALDOLASE"/>
    <property type="match status" value="1"/>
</dbReference>
<evidence type="ECO:0000256" key="5">
    <source>
        <dbReference type="ARBA" id="ARBA00048791"/>
    </source>
</evidence>
<proteinExistence type="inferred from homology"/>
<dbReference type="InterPro" id="IPR013785">
    <property type="entry name" value="Aldolase_TIM"/>
</dbReference>
<dbReference type="SUPFAM" id="SSF51569">
    <property type="entry name" value="Aldolase"/>
    <property type="match status" value="1"/>
</dbReference>
<comment type="function">
    <text evidence="6 7">Catalyzes a reversible aldol reaction between acetaldehyde and D-glyceraldehyde 3-phosphate to generate 2-deoxy-D-ribose 5-phosphate.</text>
</comment>
<evidence type="ECO:0000313" key="8">
    <source>
        <dbReference type="EMBL" id="MSU06051.1"/>
    </source>
</evidence>
<dbReference type="Proteomes" id="UP000460549">
    <property type="component" value="Unassembled WGS sequence"/>
</dbReference>
<keyword evidence="4 7" id="KW-0704">Schiff base</keyword>
<dbReference type="PIRSF" id="PIRSF001357">
    <property type="entry name" value="DeoC"/>
    <property type="match status" value="1"/>
</dbReference>
<organism evidence="8 9">
    <name type="scientific">Bullifex porci</name>
    <dbReference type="NCBI Taxonomy" id="2606638"/>
    <lineage>
        <taxon>Bacteria</taxon>
        <taxon>Pseudomonadati</taxon>
        <taxon>Spirochaetota</taxon>
        <taxon>Spirochaetia</taxon>
        <taxon>Spirochaetales</taxon>
        <taxon>Spirochaetaceae</taxon>
        <taxon>Bullifex</taxon>
    </lineage>
</organism>
<evidence type="ECO:0000256" key="4">
    <source>
        <dbReference type="ARBA" id="ARBA00023270"/>
    </source>
</evidence>
<dbReference type="InterPro" id="IPR011343">
    <property type="entry name" value="DeoC"/>
</dbReference>
<dbReference type="EC" id="4.1.2.4" evidence="7"/>
<dbReference type="InterPro" id="IPR002915">
    <property type="entry name" value="DeoC/FbaB/LacD_aldolase"/>
</dbReference>
<dbReference type="GO" id="GO:0005737">
    <property type="term" value="C:cytoplasm"/>
    <property type="evidence" value="ECO:0007669"/>
    <property type="project" value="UniProtKB-SubCell"/>
</dbReference>
<dbReference type="GO" id="GO:0006018">
    <property type="term" value="P:2-deoxyribose 1-phosphate catabolic process"/>
    <property type="evidence" value="ECO:0007669"/>
    <property type="project" value="UniProtKB-UniRule"/>
</dbReference>
<dbReference type="UniPathway" id="UPA00002">
    <property type="reaction ID" value="UER00468"/>
</dbReference>
<dbReference type="GO" id="GO:0004139">
    <property type="term" value="F:deoxyribose-phosphate aldolase activity"/>
    <property type="evidence" value="ECO:0007669"/>
    <property type="project" value="UniProtKB-UniRule"/>
</dbReference>
<reference evidence="8 9" key="1">
    <citation type="submission" date="2019-08" db="EMBL/GenBank/DDBJ databases">
        <title>In-depth cultivation of the pig gut microbiome towards novel bacterial diversity and tailored functional studies.</title>
        <authorList>
            <person name="Wylensek D."/>
            <person name="Hitch T.C.A."/>
            <person name="Clavel T."/>
        </authorList>
    </citation>
    <scope>NUCLEOTIDE SEQUENCE [LARGE SCALE GENOMIC DNA]</scope>
    <source>
        <strain evidence="8 9">NM-380-WT-3C1</strain>
    </source>
</reference>
<protein>
    <recommendedName>
        <fullName evidence="7">Deoxyribose-phosphate aldolase</fullName>
        <shortName evidence="7">DERA</shortName>
        <ecNumber evidence="7">4.1.2.4</ecNumber>
    </recommendedName>
    <alternativeName>
        <fullName evidence="7">2-deoxy-D-ribose 5-phosphate aldolase</fullName>
    </alternativeName>
    <alternativeName>
        <fullName evidence="7">Phosphodeoxyriboaldolase</fullName>
        <shortName evidence="7">Deoxyriboaldolase</shortName>
    </alternativeName>
</protein>
<dbReference type="GO" id="GO:0016052">
    <property type="term" value="P:carbohydrate catabolic process"/>
    <property type="evidence" value="ECO:0007669"/>
    <property type="project" value="TreeGrafter"/>
</dbReference>
<dbReference type="PANTHER" id="PTHR10889:SF1">
    <property type="entry name" value="DEOXYRIBOSE-PHOSPHATE ALDOLASE"/>
    <property type="match status" value="1"/>
</dbReference>
<comment type="caution">
    <text evidence="8">The sequence shown here is derived from an EMBL/GenBank/DDBJ whole genome shotgun (WGS) entry which is preliminary data.</text>
</comment>
<dbReference type="NCBIfam" id="TIGR00126">
    <property type="entry name" value="deoC"/>
    <property type="match status" value="1"/>
</dbReference>
<feature type="active site" description="Schiff-base intermediate with acetaldehyde" evidence="7">
    <location>
        <position position="152"/>
    </location>
</feature>
<comment type="subcellular location">
    <subcellularLocation>
        <location evidence="7">Cytoplasm</location>
    </subcellularLocation>
</comment>
<dbReference type="FunFam" id="3.20.20.70:FF:000044">
    <property type="entry name" value="Deoxyribose-phosphate aldolase"/>
    <property type="match status" value="1"/>
</dbReference>
<evidence type="ECO:0000256" key="7">
    <source>
        <dbReference type="HAMAP-Rule" id="MF_00114"/>
    </source>
</evidence>
<evidence type="ECO:0000256" key="1">
    <source>
        <dbReference type="ARBA" id="ARBA00010936"/>
    </source>
</evidence>
<feature type="active site" description="Proton donor/acceptor" evidence="7">
    <location>
        <position position="90"/>
    </location>
</feature>
<evidence type="ECO:0000256" key="3">
    <source>
        <dbReference type="ARBA" id="ARBA00023239"/>
    </source>
</evidence>
<comment type="pathway">
    <text evidence="7">Carbohydrate degradation; 2-deoxy-D-ribose 1-phosphate degradation; D-glyceraldehyde 3-phosphate and acetaldehyde from 2-deoxy-alpha-D-ribose 1-phosphate: step 2/2.</text>
</comment>
<evidence type="ECO:0000256" key="6">
    <source>
        <dbReference type="ARBA" id="ARBA00056337"/>
    </source>
</evidence>
<dbReference type="InterPro" id="IPR028581">
    <property type="entry name" value="DeoC_typeI"/>
</dbReference>
<evidence type="ECO:0000313" key="9">
    <source>
        <dbReference type="Proteomes" id="UP000460549"/>
    </source>
</evidence>
<keyword evidence="2 7" id="KW-0963">Cytoplasm</keyword>
<gene>
    <name evidence="7" type="primary">deoC</name>
    <name evidence="8" type="ORF">FYJ80_04585</name>
</gene>
<dbReference type="SMART" id="SM01133">
    <property type="entry name" value="DeoC"/>
    <property type="match status" value="1"/>
</dbReference>
<sequence>MNNIALFIDHTMLAANATIDQIKQLCEEAKKYHFASVCVNSCHVKYCAEQLKDTGVNVCTVVGFPLGAMSTKAKAYEASVAVDDGANEIDMVLNVGAMKDKNYDFILSDIKAVKEGCKGKLLKVILETCLLTDDEIVKACELSEKAGADYVKTSTGFSKGGATVEAVSLMRKTVGNRLGVKASGGIRDKETALKMIEAGASRLGCSAGVKIMEGEVSDAAY</sequence>
<keyword evidence="3 7" id="KW-0456">Lyase</keyword>
<dbReference type="EMBL" id="VUNN01000006">
    <property type="protein sequence ID" value="MSU06051.1"/>
    <property type="molecule type" value="Genomic_DNA"/>
</dbReference>
<name>A0A7X2TQ31_9SPIO</name>
<keyword evidence="9" id="KW-1185">Reference proteome</keyword>
<dbReference type="HAMAP" id="MF_00114">
    <property type="entry name" value="DeoC_type1"/>
    <property type="match status" value="1"/>
</dbReference>
<feature type="active site" description="Proton donor/acceptor" evidence="7">
    <location>
        <position position="181"/>
    </location>
</feature>
<dbReference type="GO" id="GO:0009264">
    <property type="term" value="P:deoxyribonucleotide catabolic process"/>
    <property type="evidence" value="ECO:0007669"/>
    <property type="project" value="UniProtKB-UniRule"/>
</dbReference>
<dbReference type="Pfam" id="PF01791">
    <property type="entry name" value="DeoC"/>
    <property type="match status" value="1"/>
</dbReference>
<dbReference type="CDD" id="cd00959">
    <property type="entry name" value="DeoC"/>
    <property type="match status" value="1"/>
</dbReference>
<evidence type="ECO:0000256" key="2">
    <source>
        <dbReference type="ARBA" id="ARBA00022490"/>
    </source>
</evidence>
<dbReference type="AlphaFoldDB" id="A0A7X2TQ31"/>
<comment type="similarity">
    <text evidence="1 7">Belongs to the DeoC/FbaB aldolase family. DeoC type 1 subfamily.</text>
</comment>
<comment type="catalytic activity">
    <reaction evidence="5 7">
        <text>2-deoxy-D-ribose 5-phosphate = D-glyceraldehyde 3-phosphate + acetaldehyde</text>
        <dbReference type="Rhea" id="RHEA:12821"/>
        <dbReference type="ChEBI" id="CHEBI:15343"/>
        <dbReference type="ChEBI" id="CHEBI:59776"/>
        <dbReference type="ChEBI" id="CHEBI:62877"/>
        <dbReference type="EC" id="4.1.2.4"/>
    </reaction>
</comment>
<dbReference type="Gene3D" id="3.20.20.70">
    <property type="entry name" value="Aldolase class I"/>
    <property type="match status" value="1"/>
</dbReference>